<dbReference type="EMBL" id="MN740146">
    <property type="protein sequence ID" value="QHT89657.1"/>
    <property type="molecule type" value="Genomic_DNA"/>
</dbReference>
<feature type="transmembrane region" description="Helical" evidence="2">
    <location>
        <begin position="37"/>
        <end position="67"/>
    </location>
</feature>
<feature type="transmembrane region" description="Helical" evidence="2">
    <location>
        <begin position="6"/>
        <end position="25"/>
    </location>
</feature>
<reference evidence="3" key="1">
    <citation type="journal article" date="2020" name="Nature">
        <title>Giant virus diversity and host interactions through global metagenomics.</title>
        <authorList>
            <person name="Schulz F."/>
            <person name="Roux S."/>
            <person name="Paez-Espino D."/>
            <person name="Jungbluth S."/>
            <person name="Walsh D.A."/>
            <person name="Denef V.J."/>
            <person name="McMahon K.D."/>
            <person name="Konstantinidis K.T."/>
            <person name="Eloe-Fadrosh E.A."/>
            <person name="Kyrpides N.C."/>
            <person name="Woyke T."/>
        </authorList>
    </citation>
    <scope>NUCLEOTIDE SEQUENCE</scope>
    <source>
        <strain evidence="3">GVMAG-M-3300023184-60</strain>
    </source>
</reference>
<protein>
    <submittedName>
        <fullName evidence="3">Uncharacterized protein</fullName>
    </submittedName>
</protein>
<feature type="region of interest" description="Disordered" evidence="1">
    <location>
        <begin position="76"/>
        <end position="98"/>
    </location>
</feature>
<dbReference type="AlphaFoldDB" id="A0A6C0IB92"/>
<proteinExistence type="predicted"/>
<evidence type="ECO:0000313" key="3">
    <source>
        <dbReference type="EMBL" id="QHT89657.1"/>
    </source>
</evidence>
<sequence length="200" mass="22684">MIIINAVRFLAVILFVSILIVKEIPFRNLFKDLMIQFYLALSCVLILLIIDNIFGFILSLCLLALYFRIYTSELKSNNDKAPSGSSGSSGDNHHSKDANGKCTNDKCVMNMEHVGIERKKRLEEKSQDNSLVPYITEENLLAAQSNIVNPEEYNKEMQGVEKGIYNEDVYGSQGLDNKNVHMRGYDVNNVYLGSLSYDIW</sequence>
<name>A0A6C0IB92_9ZZZZ</name>
<keyword evidence="2" id="KW-0812">Transmembrane</keyword>
<evidence type="ECO:0000256" key="1">
    <source>
        <dbReference type="SAM" id="MobiDB-lite"/>
    </source>
</evidence>
<organism evidence="3">
    <name type="scientific">viral metagenome</name>
    <dbReference type="NCBI Taxonomy" id="1070528"/>
    <lineage>
        <taxon>unclassified sequences</taxon>
        <taxon>metagenomes</taxon>
        <taxon>organismal metagenomes</taxon>
    </lineage>
</organism>
<keyword evidence="2" id="KW-0472">Membrane</keyword>
<evidence type="ECO:0000256" key="2">
    <source>
        <dbReference type="SAM" id="Phobius"/>
    </source>
</evidence>
<keyword evidence="2" id="KW-1133">Transmembrane helix</keyword>
<accession>A0A6C0IB92</accession>